<evidence type="ECO:0000313" key="2">
    <source>
        <dbReference type="Proteomes" id="UP000289555"/>
    </source>
</evidence>
<reference evidence="2" key="1">
    <citation type="journal article" date="2019" name="Microbiol. Resour. Announc.">
        <title>Complete Genome Sequence of Halomonas olivaria, a Moderately Halophilic Bacterium Isolated from Olive Processing Effluents, Obtained by Nanopore Sequencing.</title>
        <authorList>
            <person name="Nagata S."/>
            <person name="Ii K.M."/>
            <person name="Tsukimi T."/>
            <person name="Miura M.C."/>
            <person name="Galipon J."/>
            <person name="Arakawa K."/>
        </authorList>
    </citation>
    <scope>NUCLEOTIDE SEQUENCE [LARGE SCALE GENOMIC DNA]</scope>
    <source>
        <strain evidence="2">TYRC17</strain>
    </source>
</reference>
<gene>
    <name evidence="1" type="ORF">HORIV_62210</name>
</gene>
<sequence length="55" mass="6060">MSEQTKTVLMFVNGQAMSGGSINFALQEAKFWALPRPLLSIAFTQCEMSFPAYGL</sequence>
<keyword evidence="2" id="KW-1185">Reference proteome</keyword>
<proteinExistence type="predicted"/>
<dbReference type="Proteomes" id="UP000289555">
    <property type="component" value="Chromosome"/>
</dbReference>
<accession>A0ABN5X3V3</accession>
<organism evidence="1 2">
    <name type="scientific">Vreelandella olivaria</name>
    <dbReference type="NCBI Taxonomy" id="390919"/>
    <lineage>
        <taxon>Bacteria</taxon>
        <taxon>Pseudomonadati</taxon>
        <taxon>Pseudomonadota</taxon>
        <taxon>Gammaproteobacteria</taxon>
        <taxon>Oceanospirillales</taxon>
        <taxon>Halomonadaceae</taxon>
        <taxon>Vreelandella</taxon>
    </lineage>
</organism>
<protein>
    <submittedName>
        <fullName evidence="1">Uncharacterized protein</fullName>
    </submittedName>
</protein>
<evidence type="ECO:0000313" key="1">
    <source>
        <dbReference type="EMBL" id="BBI53800.1"/>
    </source>
</evidence>
<dbReference type="EMBL" id="AP019416">
    <property type="protein sequence ID" value="BBI53800.1"/>
    <property type="molecule type" value="Genomic_DNA"/>
</dbReference>
<name>A0ABN5X3V3_9GAMM</name>